<evidence type="ECO:0000256" key="8">
    <source>
        <dbReference type="ARBA" id="ARBA00024867"/>
    </source>
</evidence>
<protein>
    <recommendedName>
        <fullName evidence="3">Stage 0 sporulation protein A homolog</fullName>
        <ecNumber evidence="2">2.7.13.3</ecNumber>
    </recommendedName>
</protein>
<comment type="catalytic activity">
    <reaction evidence="1">
        <text>ATP + protein L-histidine = ADP + protein N-phospho-L-histidine.</text>
        <dbReference type="EC" id="2.7.13.3"/>
    </reaction>
</comment>
<dbReference type="SUPFAM" id="SSF47384">
    <property type="entry name" value="Homodimeric domain of signal transducing histidine kinase"/>
    <property type="match status" value="1"/>
</dbReference>
<dbReference type="InterPro" id="IPR003594">
    <property type="entry name" value="HATPase_dom"/>
</dbReference>
<sequence length="971" mass="107998">MKAGVKRKKRSVVILAVSAVIFLIAQSLSGFFLVQIIGRMNRSADQNLLTSSRVISEGLNNKIAVDRELVVTLTDLLAMEPENVMEETLREYAGSTDFFRFSYVNAEGEGIDSQGNFVQASDFPFDEPGISEGRGGLSAPYYGSSGRIQITYRCPVRKDGKQTGVIYADRIVNDYNLPTLFSFHNGEGSAYVVDSSGNFIIKSKGTAAEEDVYSYLEKQGNSESVQETLRQVIQEEKSGTLVVMNEDQKSLLGFLPIGEPEGCYLITVIPRTVLQREATPIIVMLCCMFCLLLLGGLAIAVLLAGRQSMKANVQQKEYRERLFKNLSANIDFAFLLYTPSGQKVELASDNLPGLLGITAQQVLERPEQVFDAIGVTQEDGVRSSFLDGTLEEQVTRENMVGMGPSDVRRWIAVHLIPADYGQYLAVFHETTEEHNIREQLADALTQAQNSNRARTAFFSSMSHDIRTPMNGIIGMTNIALKNLDDREKVESCLNKITAASGHLLELINEVLDMSRIESGRLSLKEESLYLPDLIANLVSFVRPEMDKKKQKLYMRSPILEHDTVISDTLHLQKILLNLLSNAVKYTQEGGEISLQITESPVEAEAIRMSFVVEDNGIGMSPAFLERIFMPFERAEDSRMSQVNGTGLGLAITKNIVDMMGGEIRVESTEHEGSRFTVELPLKLPAQQIQDKPDLTGYSVLLVDDDQDACESICLILEEAGVRAHWVLNGADAVEEAWKAHKMRNDYGMVILDLRMPGMDGLETARQIRDRLGSSVPILLLSACDWESVKDEAVSAGINGFLTKPIFKKNLLEQFMYFIRGRKSKTVEEVSEDTINLEGVRILAAEDNELNREIIIELLESCGAVVDSARNGREALEYYLSSSPGYYRMILMDIHMPEMNGLEAARAIRASARPDAASIPVIAMTADVFKEDIRRCRNAGMNAHIGKPLENAVFFRTLQEFINIPQDSEEKQ</sequence>
<keyword evidence="4 9" id="KW-0597">Phosphoprotein</keyword>
<comment type="function">
    <text evidence="8">May play the central regulatory role in sporulation. It may be an element of the effector pathway responsible for the activation of sporulation genes in response to nutritional stress. Spo0A may act in concert with spo0H (a sigma factor) to control the expression of some genes that are critical to the sporulation process.</text>
</comment>
<evidence type="ECO:0000256" key="4">
    <source>
        <dbReference type="ARBA" id="ARBA00022553"/>
    </source>
</evidence>
<dbReference type="Gene3D" id="3.40.50.2300">
    <property type="match status" value="2"/>
</dbReference>
<evidence type="ECO:0000256" key="5">
    <source>
        <dbReference type="ARBA" id="ARBA00022679"/>
    </source>
</evidence>
<feature type="domain" description="Histidine kinase" evidence="11">
    <location>
        <begin position="460"/>
        <end position="683"/>
    </location>
</feature>
<dbReference type="Gene3D" id="3.30.450.20">
    <property type="entry name" value="PAS domain"/>
    <property type="match status" value="1"/>
</dbReference>
<organism evidence="13 14">
    <name type="scientific">Blautia hominis</name>
    <dbReference type="NCBI Taxonomy" id="2025493"/>
    <lineage>
        <taxon>Bacteria</taxon>
        <taxon>Bacillati</taxon>
        <taxon>Bacillota</taxon>
        <taxon>Clostridia</taxon>
        <taxon>Lachnospirales</taxon>
        <taxon>Lachnospiraceae</taxon>
        <taxon>Blautia</taxon>
    </lineage>
</organism>
<dbReference type="PROSITE" id="PS50109">
    <property type="entry name" value="HIS_KIN"/>
    <property type="match status" value="1"/>
</dbReference>
<dbReference type="Gene3D" id="1.10.287.130">
    <property type="match status" value="1"/>
</dbReference>
<evidence type="ECO:0000313" key="14">
    <source>
        <dbReference type="Proteomes" id="UP001600943"/>
    </source>
</evidence>
<evidence type="ECO:0000256" key="9">
    <source>
        <dbReference type="PROSITE-ProRule" id="PRU00169"/>
    </source>
</evidence>
<evidence type="ECO:0000259" key="11">
    <source>
        <dbReference type="PROSITE" id="PS50109"/>
    </source>
</evidence>
<dbReference type="CDD" id="cd17546">
    <property type="entry name" value="REC_hyHK_CKI1_RcsC-like"/>
    <property type="match status" value="2"/>
</dbReference>
<dbReference type="Pfam" id="PF00072">
    <property type="entry name" value="Response_reg"/>
    <property type="match status" value="2"/>
</dbReference>
<gene>
    <name evidence="13" type="ORF">K040078D81_24740</name>
</gene>
<dbReference type="InterPro" id="IPR001789">
    <property type="entry name" value="Sig_transdc_resp-reg_receiver"/>
</dbReference>
<proteinExistence type="predicted"/>
<dbReference type="InterPro" id="IPR004358">
    <property type="entry name" value="Sig_transdc_His_kin-like_C"/>
</dbReference>
<feature type="transmembrane region" description="Helical" evidence="10">
    <location>
        <begin position="281"/>
        <end position="304"/>
    </location>
</feature>
<evidence type="ECO:0000259" key="12">
    <source>
        <dbReference type="PROSITE" id="PS50110"/>
    </source>
</evidence>
<feature type="transmembrane region" description="Helical" evidence="10">
    <location>
        <begin position="12"/>
        <end position="34"/>
    </location>
</feature>
<dbReference type="Pfam" id="PF00512">
    <property type="entry name" value="HisKA"/>
    <property type="match status" value="1"/>
</dbReference>
<dbReference type="PRINTS" id="PR00344">
    <property type="entry name" value="BCTRLSENSOR"/>
</dbReference>
<dbReference type="InterPro" id="IPR036097">
    <property type="entry name" value="HisK_dim/P_sf"/>
</dbReference>
<reference evidence="13 14" key="1">
    <citation type="submission" date="2024-04" db="EMBL/GenBank/DDBJ databases">
        <title>Defined microbial consortia suppress multidrug-resistant proinflammatory Enterobacteriaceae via ecological control.</title>
        <authorList>
            <person name="Furuichi M."/>
            <person name="Kawaguchi T."/>
            <person name="Pust M."/>
            <person name="Yasuma K."/>
            <person name="Plichta D."/>
            <person name="Hasegawa N."/>
            <person name="Ohya T."/>
            <person name="Bhattarai S."/>
            <person name="Sasajima S."/>
            <person name="Aoto Y."/>
            <person name="Tuganbaev T."/>
            <person name="Yaginuma M."/>
            <person name="Ueda M."/>
            <person name="Okahashi N."/>
            <person name="Amafuji K."/>
            <person name="Kiridooshi Y."/>
            <person name="Sugita K."/>
            <person name="Strazar M."/>
            <person name="Skelly A."/>
            <person name="Suda W."/>
            <person name="Hattori M."/>
            <person name="Nakamoto N."/>
            <person name="Caballero S."/>
            <person name="Norman J."/>
            <person name="Olle B."/>
            <person name="Tanoue T."/>
            <person name="Arita M."/>
            <person name="Bucci V."/>
            <person name="Atarashi K."/>
            <person name="Xavier R."/>
            <person name="Honda K."/>
        </authorList>
    </citation>
    <scope>NUCLEOTIDE SEQUENCE [LARGE SCALE GENOMIC DNA]</scope>
    <source>
        <strain evidence="14">k04-0078-D8-1</strain>
    </source>
</reference>
<evidence type="ECO:0000256" key="7">
    <source>
        <dbReference type="ARBA" id="ARBA00023012"/>
    </source>
</evidence>
<dbReference type="InterPro" id="IPR036890">
    <property type="entry name" value="HATPase_C_sf"/>
</dbReference>
<evidence type="ECO:0000256" key="2">
    <source>
        <dbReference type="ARBA" id="ARBA00012438"/>
    </source>
</evidence>
<dbReference type="RefSeq" id="WP_390405627.1">
    <property type="nucleotide sequence ID" value="NZ_BAABYW010000001.1"/>
</dbReference>
<keyword evidence="6" id="KW-0418">Kinase</keyword>
<dbReference type="CDD" id="cd00082">
    <property type="entry name" value="HisKA"/>
    <property type="match status" value="1"/>
</dbReference>
<feature type="modified residue" description="4-aspartylphosphate" evidence="9">
    <location>
        <position position="892"/>
    </location>
</feature>
<dbReference type="EMBL" id="BAABYW010000001">
    <property type="protein sequence ID" value="GAA6408357.1"/>
    <property type="molecule type" value="Genomic_DNA"/>
</dbReference>
<evidence type="ECO:0000256" key="3">
    <source>
        <dbReference type="ARBA" id="ARBA00018672"/>
    </source>
</evidence>
<feature type="domain" description="Response regulatory" evidence="12">
    <location>
        <begin position="840"/>
        <end position="961"/>
    </location>
</feature>
<dbReference type="SMART" id="SM00448">
    <property type="entry name" value="REC"/>
    <property type="match status" value="2"/>
</dbReference>
<evidence type="ECO:0000256" key="6">
    <source>
        <dbReference type="ARBA" id="ARBA00022777"/>
    </source>
</evidence>
<keyword evidence="10" id="KW-0472">Membrane</keyword>
<dbReference type="CDD" id="cd16922">
    <property type="entry name" value="HATPase_EvgS-ArcB-TorS-like"/>
    <property type="match status" value="1"/>
</dbReference>
<keyword evidence="10" id="KW-1133">Transmembrane helix</keyword>
<keyword evidence="7" id="KW-0902">Two-component regulatory system</keyword>
<name>A0ABQ0BA79_9FIRM</name>
<comment type="caution">
    <text evidence="13">The sequence shown here is derived from an EMBL/GenBank/DDBJ whole genome shotgun (WGS) entry which is preliminary data.</text>
</comment>
<keyword evidence="10" id="KW-0812">Transmembrane</keyword>
<dbReference type="SUPFAM" id="SSF55874">
    <property type="entry name" value="ATPase domain of HSP90 chaperone/DNA topoisomerase II/histidine kinase"/>
    <property type="match status" value="1"/>
</dbReference>
<dbReference type="InterPro" id="IPR005467">
    <property type="entry name" value="His_kinase_dom"/>
</dbReference>
<evidence type="ECO:0000256" key="10">
    <source>
        <dbReference type="SAM" id="Phobius"/>
    </source>
</evidence>
<evidence type="ECO:0000256" key="1">
    <source>
        <dbReference type="ARBA" id="ARBA00000085"/>
    </source>
</evidence>
<dbReference type="InterPro" id="IPR011006">
    <property type="entry name" value="CheY-like_superfamily"/>
</dbReference>
<keyword evidence="5" id="KW-0808">Transferase</keyword>
<keyword evidence="14" id="KW-1185">Reference proteome</keyword>
<dbReference type="Gene3D" id="3.30.565.10">
    <property type="entry name" value="Histidine kinase-like ATPase, C-terminal domain"/>
    <property type="match status" value="1"/>
</dbReference>
<dbReference type="InterPro" id="IPR003661">
    <property type="entry name" value="HisK_dim/P_dom"/>
</dbReference>
<dbReference type="PANTHER" id="PTHR43047">
    <property type="entry name" value="TWO-COMPONENT HISTIDINE PROTEIN KINASE"/>
    <property type="match status" value="1"/>
</dbReference>
<feature type="domain" description="Response regulatory" evidence="12">
    <location>
        <begin position="698"/>
        <end position="818"/>
    </location>
</feature>
<dbReference type="PROSITE" id="PS50110">
    <property type="entry name" value="RESPONSE_REGULATORY"/>
    <property type="match status" value="2"/>
</dbReference>
<dbReference type="Proteomes" id="UP001600943">
    <property type="component" value="Unassembled WGS sequence"/>
</dbReference>
<dbReference type="Pfam" id="PF02518">
    <property type="entry name" value="HATPase_c"/>
    <property type="match status" value="1"/>
</dbReference>
<feature type="modified residue" description="4-aspartylphosphate" evidence="9">
    <location>
        <position position="752"/>
    </location>
</feature>
<evidence type="ECO:0000313" key="13">
    <source>
        <dbReference type="EMBL" id="GAA6408357.1"/>
    </source>
</evidence>
<dbReference type="EC" id="2.7.13.3" evidence="2"/>
<dbReference type="SMART" id="SM00387">
    <property type="entry name" value="HATPase_c"/>
    <property type="match status" value="1"/>
</dbReference>
<dbReference type="SUPFAM" id="SSF52172">
    <property type="entry name" value="CheY-like"/>
    <property type="match status" value="2"/>
</dbReference>
<dbReference type="SMART" id="SM00388">
    <property type="entry name" value="HisKA"/>
    <property type="match status" value="1"/>
</dbReference>
<accession>A0ABQ0BA79</accession>